<reference evidence="1" key="1">
    <citation type="journal article" date="2015" name="Nature">
        <title>Complex archaea that bridge the gap between prokaryotes and eukaryotes.</title>
        <authorList>
            <person name="Spang A."/>
            <person name="Saw J.H."/>
            <person name="Jorgensen S.L."/>
            <person name="Zaremba-Niedzwiedzka K."/>
            <person name="Martijn J."/>
            <person name="Lind A.E."/>
            <person name="van Eijk R."/>
            <person name="Schleper C."/>
            <person name="Guy L."/>
            <person name="Ettema T.J."/>
        </authorList>
    </citation>
    <scope>NUCLEOTIDE SEQUENCE</scope>
</reference>
<evidence type="ECO:0000313" key="1">
    <source>
        <dbReference type="EMBL" id="KKK63541.1"/>
    </source>
</evidence>
<name>A0A0F8ZU98_9ZZZZ</name>
<accession>A0A0F8ZU98</accession>
<comment type="caution">
    <text evidence="1">The sequence shown here is derived from an EMBL/GenBank/DDBJ whole genome shotgun (WGS) entry which is preliminary data.</text>
</comment>
<dbReference type="AlphaFoldDB" id="A0A0F8ZU98"/>
<proteinExistence type="predicted"/>
<gene>
    <name evidence="1" type="ORF">LCGC14_2993250</name>
</gene>
<feature type="non-terminal residue" evidence="1">
    <location>
        <position position="43"/>
    </location>
</feature>
<organism evidence="1">
    <name type="scientific">marine sediment metagenome</name>
    <dbReference type="NCBI Taxonomy" id="412755"/>
    <lineage>
        <taxon>unclassified sequences</taxon>
        <taxon>metagenomes</taxon>
        <taxon>ecological metagenomes</taxon>
    </lineage>
</organism>
<protein>
    <submittedName>
        <fullName evidence="1">Uncharacterized protein</fullName>
    </submittedName>
</protein>
<dbReference type="EMBL" id="LAZR01061459">
    <property type="protein sequence ID" value="KKK63541.1"/>
    <property type="molecule type" value="Genomic_DNA"/>
</dbReference>
<sequence>MTINGLNVKETIDLIEKLLELHIGDDGRLIHIKNSLEKGRDIY</sequence>